<evidence type="ECO:0000259" key="2">
    <source>
        <dbReference type="PROSITE" id="PS50887"/>
    </source>
</evidence>
<dbReference type="SMART" id="SM00091">
    <property type="entry name" value="PAS"/>
    <property type="match status" value="2"/>
</dbReference>
<organism evidence="3 4">
    <name type="scientific">Ureibacillus manganicus DSM 26584</name>
    <dbReference type="NCBI Taxonomy" id="1384049"/>
    <lineage>
        <taxon>Bacteria</taxon>
        <taxon>Bacillati</taxon>
        <taxon>Bacillota</taxon>
        <taxon>Bacilli</taxon>
        <taxon>Bacillales</taxon>
        <taxon>Caryophanaceae</taxon>
        <taxon>Ureibacillus</taxon>
    </lineage>
</organism>
<dbReference type="InterPro" id="IPR029787">
    <property type="entry name" value="Nucleotide_cyclase"/>
</dbReference>
<accession>A0A0A3HXU1</accession>
<dbReference type="AlphaFoldDB" id="A0A0A3HXU1"/>
<dbReference type="PANTHER" id="PTHR46663">
    <property type="entry name" value="DIGUANYLATE CYCLASE DGCT-RELATED"/>
    <property type="match status" value="1"/>
</dbReference>
<dbReference type="Pfam" id="PF13426">
    <property type="entry name" value="PAS_9"/>
    <property type="match status" value="1"/>
</dbReference>
<keyword evidence="4" id="KW-1185">Reference proteome</keyword>
<dbReference type="STRING" id="1384049.CD29_15195"/>
<evidence type="ECO:0000313" key="3">
    <source>
        <dbReference type="EMBL" id="KGR77411.1"/>
    </source>
</evidence>
<protein>
    <recommendedName>
        <fullName evidence="5">Diguanylate cyclase</fullName>
    </recommendedName>
</protein>
<dbReference type="InterPro" id="IPR000160">
    <property type="entry name" value="GGDEF_dom"/>
</dbReference>
<dbReference type="CDD" id="cd00130">
    <property type="entry name" value="PAS"/>
    <property type="match status" value="2"/>
</dbReference>
<dbReference type="RefSeq" id="WP_036188402.1">
    <property type="nucleotide sequence ID" value="NZ_AVDA01000019.1"/>
</dbReference>
<dbReference type="Gene3D" id="3.30.70.270">
    <property type="match status" value="1"/>
</dbReference>
<dbReference type="eggNOG" id="COG2199">
    <property type="taxonomic scope" value="Bacteria"/>
</dbReference>
<comment type="caution">
    <text evidence="3">The sequence shown here is derived from an EMBL/GenBank/DDBJ whole genome shotgun (WGS) entry which is preliminary data.</text>
</comment>
<dbReference type="EMBL" id="JPVN01000019">
    <property type="protein sequence ID" value="KGR77411.1"/>
    <property type="molecule type" value="Genomic_DNA"/>
</dbReference>
<evidence type="ECO:0000259" key="1">
    <source>
        <dbReference type="PROSITE" id="PS50112"/>
    </source>
</evidence>
<dbReference type="NCBIfam" id="TIGR00254">
    <property type="entry name" value="GGDEF"/>
    <property type="match status" value="1"/>
</dbReference>
<dbReference type="Gene3D" id="3.30.450.20">
    <property type="entry name" value="PAS domain"/>
    <property type="match status" value="2"/>
</dbReference>
<feature type="domain" description="GGDEF" evidence="2">
    <location>
        <begin position="285"/>
        <end position="416"/>
    </location>
</feature>
<dbReference type="PROSITE" id="PS50887">
    <property type="entry name" value="GGDEF"/>
    <property type="match status" value="1"/>
</dbReference>
<dbReference type="Pfam" id="PF00990">
    <property type="entry name" value="GGDEF"/>
    <property type="match status" value="1"/>
</dbReference>
<dbReference type="GO" id="GO:0006355">
    <property type="term" value="P:regulation of DNA-templated transcription"/>
    <property type="evidence" value="ECO:0007669"/>
    <property type="project" value="InterPro"/>
</dbReference>
<dbReference type="InterPro" id="IPR035965">
    <property type="entry name" value="PAS-like_dom_sf"/>
</dbReference>
<dbReference type="InterPro" id="IPR043128">
    <property type="entry name" value="Rev_trsase/Diguanyl_cyclase"/>
</dbReference>
<dbReference type="Pfam" id="PF00989">
    <property type="entry name" value="PAS"/>
    <property type="match status" value="1"/>
</dbReference>
<name>A0A0A3HXU1_9BACL</name>
<dbReference type="SUPFAM" id="SSF55785">
    <property type="entry name" value="PYP-like sensor domain (PAS domain)"/>
    <property type="match status" value="2"/>
</dbReference>
<dbReference type="NCBIfam" id="TIGR00229">
    <property type="entry name" value="sensory_box"/>
    <property type="match status" value="2"/>
</dbReference>
<dbReference type="CDD" id="cd01949">
    <property type="entry name" value="GGDEF"/>
    <property type="match status" value="1"/>
</dbReference>
<dbReference type="InterPro" id="IPR013767">
    <property type="entry name" value="PAS_fold"/>
</dbReference>
<dbReference type="SUPFAM" id="SSF55073">
    <property type="entry name" value="Nucleotide cyclase"/>
    <property type="match status" value="1"/>
</dbReference>
<dbReference type="OrthoDB" id="9759607at2"/>
<dbReference type="FunFam" id="3.30.70.270:FF:000001">
    <property type="entry name" value="Diguanylate cyclase domain protein"/>
    <property type="match status" value="1"/>
</dbReference>
<gene>
    <name evidence="3" type="ORF">CD29_15195</name>
</gene>
<dbReference type="Proteomes" id="UP000030416">
    <property type="component" value="Unassembled WGS sequence"/>
</dbReference>
<dbReference type="InterPro" id="IPR000014">
    <property type="entry name" value="PAS"/>
</dbReference>
<sequence length="416" mass="47834">MTIKQTNIDQNILELVWNNTNDAIFTIGYDGQILSANPAFTSILGWVQEDFNKQNYFPFFSNISDEEHKQMLASFREGYDIPYYVTKRRRKDGIVLDILASYRAINKGEVLAVGMYKDFTEQMEIQRKLQASEDCYRNLVEFIPDAIFIEKNGQITFVNQPAIKLVGAASAEEVLGKPISQLVAKTESLDFIKRIRDTSSTNKPIIEQICRFDGTLIWGEIITMKIKFKDDDVLQILIRDITAKKNYQQKLEYLAYHDPLTGLSNRRYFTEQINSVFKQAHKENKKLGIMYIDIDKFKMINDSFGHEIGDQFLKQFAILLKENVREADILCRIGGDEFLVLLNGLKDMNDAALIASKLNKESQKPVMISNNKIEASSSIGIALFPQHGIDSMTLIQRSDEALYRAKKTRNTYIFYE</sequence>
<dbReference type="InterPro" id="IPR052163">
    <property type="entry name" value="DGC-Regulatory_Protein"/>
</dbReference>
<reference evidence="3 4" key="1">
    <citation type="submission" date="2014-02" db="EMBL/GenBank/DDBJ databases">
        <title>Draft genome sequence of Lysinibacillus manganicus DSM 26584T.</title>
        <authorList>
            <person name="Zhang F."/>
            <person name="Wang G."/>
            <person name="Zhang L."/>
        </authorList>
    </citation>
    <scope>NUCLEOTIDE SEQUENCE [LARGE SCALE GENOMIC DNA]</scope>
    <source>
        <strain evidence="3 4">DSM 26584</strain>
    </source>
</reference>
<dbReference type="SMART" id="SM00267">
    <property type="entry name" value="GGDEF"/>
    <property type="match status" value="1"/>
</dbReference>
<dbReference type="PROSITE" id="PS50112">
    <property type="entry name" value="PAS"/>
    <property type="match status" value="1"/>
</dbReference>
<proteinExistence type="predicted"/>
<evidence type="ECO:0008006" key="5">
    <source>
        <dbReference type="Google" id="ProtNLM"/>
    </source>
</evidence>
<dbReference type="PANTHER" id="PTHR46663:SF2">
    <property type="entry name" value="GGDEF DOMAIN-CONTAINING PROTEIN"/>
    <property type="match status" value="1"/>
</dbReference>
<feature type="domain" description="PAS" evidence="1">
    <location>
        <begin position="9"/>
        <end position="77"/>
    </location>
</feature>
<evidence type="ECO:0000313" key="4">
    <source>
        <dbReference type="Proteomes" id="UP000030416"/>
    </source>
</evidence>